<accession>A0A392MDL1</accession>
<evidence type="ECO:0000313" key="2">
    <source>
        <dbReference type="EMBL" id="MCH85592.1"/>
    </source>
</evidence>
<evidence type="ECO:0000256" key="1">
    <source>
        <dbReference type="SAM" id="Coils"/>
    </source>
</evidence>
<reference evidence="2 3" key="1">
    <citation type="journal article" date="2018" name="Front. Plant Sci.">
        <title>Red Clover (Trifolium pratense) and Zigzag Clover (T. medium) - A Picture of Genomic Similarities and Differences.</title>
        <authorList>
            <person name="Dluhosova J."/>
            <person name="Istvanek J."/>
            <person name="Nedelnik J."/>
            <person name="Repkova J."/>
        </authorList>
    </citation>
    <scope>NUCLEOTIDE SEQUENCE [LARGE SCALE GENOMIC DNA]</scope>
    <source>
        <strain evidence="3">cv. 10/8</strain>
        <tissue evidence="2">Leaf</tissue>
    </source>
</reference>
<feature type="non-terminal residue" evidence="2">
    <location>
        <position position="1"/>
    </location>
</feature>
<keyword evidence="3" id="KW-1185">Reference proteome</keyword>
<organism evidence="2 3">
    <name type="scientific">Trifolium medium</name>
    <dbReference type="NCBI Taxonomy" id="97028"/>
    <lineage>
        <taxon>Eukaryota</taxon>
        <taxon>Viridiplantae</taxon>
        <taxon>Streptophyta</taxon>
        <taxon>Embryophyta</taxon>
        <taxon>Tracheophyta</taxon>
        <taxon>Spermatophyta</taxon>
        <taxon>Magnoliopsida</taxon>
        <taxon>eudicotyledons</taxon>
        <taxon>Gunneridae</taxon>
        <taxon>Pentapetalae</taxon>
        <taxon>rosids</taxon>
        <taxon>fabids</taxon>
        <taxon>Fabales</taxon>
        <taxon>Fabaceae</taxon>
        <taxon>Papilionoideae</taxon>
        <taxon>50 kb inversion clade</taxon>
        <taxon>NPAAA clade</taxon>
        <taxon>Hologalegina</taxon>
        <taxon>IRL clade</taxon>
        <taxon>Trifolieae</taxon>
        <taxon>Trifolium</taxon>
    </lineage>
</organism>
<feature type="coiled-coil region" evidence="1">
    <location>
        <begin position="30"/>
        <end position="93"/>
    </location>
</feature>
<dbReference type="AlphaFoldDB" id="A0A392MDL1"/>
<sequence>YRQWVKERVQEVKLPFIVKALIPPWSPEPIPISIEEADELKATIAQLNKEKEELADELRELWKRSEVEGKKLKEELEDAKQQLNSMANEYKGYVLSERLQKEAVERTLGVHWKSMFSRLAKLVNDVIETIPTKLEAADATIHPLNTPDFNQVPLSTKDYSEKNSAFNQVHIAMLPPFIFSFEVFTSFSLTVA</sequence>
<dbReference type="Proteomes" id="UP000265520">
    <property type="component" value="Unassembled WGS sequence"/>
</dbReference>
<keyword evidence="1" id="KW-0175">Coiled coil</keyword>
<protein>
    <submittedName>
        <fullName evidence="2">Uncharacterized protein</fullName>
    </submittedName>
</protein>
<proteinExistence type="predicted"/>
<evidence type="ECO:0000313" key="3">
    <source>
        <dbReference type="Proteomes" id="UP000265520"/>
    </source>
</evidence>
<comment type="caution">
    <text evidence="2">The sequence shown here is derived from an EMBL/GenBank/DDBJ whole genome shotgun (WGS) entry which is preliminary data.</text>
</comment>
<gene>
    <name evidence="2" type="ORF">A2U01_0006440</name>
</gene>
<dbReference type="EMBL" id="LXQA010008797">
    <property type="protein sequence ID" value="MCH85592.1"/>
    <property type="molecule type" value="Genomic_DNA"/>
</dbReference>
<name>A0A392MDL1_9FABA</name>